<evidence type="ECO:0000313" key="3">
    <source>
        <dbReference type="Proteomes" id="UP000244677"/>
    </source>
</evidence>
<feature type="signal peptide" evidence="1">
    <location>
        <begin position="1"/>
        <end position="22"/>
    </location>
</feature>
<name>A0A2S1LLC0_9FLAO</name>
<proteinExistence type="predicted"/>
<dbReference type="AlphaFoldDB" id="A0A2S1LLC0"/>
<keyword evidence="3" id="KW-1185">Reference proteome</keyword>
<dbReference type="RefSeq" id="WP_108736118.1">
    <property type="nucleotide sequence ID" value="NZ_CP020919.1"/>
</dbReference>
<dbReference type="Proteomes" id="UP000244677">
    <property type="component" value="Chromosome"/>
</dbReference>
<dbReference type="OrthoDB" id="1307467at2"/>
<sequence length="1223" mass="126618">MRLYYIPVLFVLIATSTLKSHAQISNSNNPHPSAAVDITATNKGLLLPRVALTGTADVTTIPAPATSLVVYHTTTVAGMPEGFYYWNGTRWESLSNEAVTHAFASAVNTLTSTVNGVQKTAPIINTNALNLTGTNLTSTVNGKASAALNLASIVPATTNLLTSTGNVLTSNVNNVPKTAPIINSNALTLSGTNLTSTVNGVTSPALSLAGLAGWSLAGNAGTAAANFLGTTDNQPLRFRTNNTEKMTITAAGNVGIGNTAPTAPLHFSTGVANRKIVLFDNKNNDHEFYGFGISSGMLRSHINASTAAFGWFSGVNDTTSNEIMKLGGNGALSLGTAAGTATMTGARLDVAKGEVRFRDLLSNGVATDSLVTITSSGYLKKRAIGSMAWGLTGNTATATDYIGTKATVNPFIIKTSSAATGAGATPTERMRIDKDGVVTIGNVAGSRLAFNTEPDATTDINSRRVVLHLGANDHQYRGFGIYSNLLVSQVDATGADFLWRAGANATTSNELMKLRGNGALSLGTAAGTATLTGARLDVAKGQVRFQDLLSDGVATDNLVTITSSGYLKKRAIGSMAWGLTGNTATATDYIGTKATVNPFIIKTSSAATGAGATPTERMRIDKDGVVTIGNVAGSRLAFNTAPATTDINSRRVVLHLGANDHQYRGFGIYSNMLVSQVDATAANFLWRAGANDTTSNELMRLTGTGNLGLGIAAPTQKLHVVGKAIITAMDTGAAADQVVTVDAAGLLKKRTLASVVPPTTNALALNGTNLTSTVNGVTSNTLSLAGLAGWSLAGNAGTAAANFLGTTDNQPLRFRTNNTEKMTILGNGNVGIGTTAPAYGLHVQSTAAAGYVAQFSNSTNVHGAVYVRDTNDGNTGIAGSYFGTRTNHGTNIMTNAISRIAITNAGRVGIGHNAPTYTLDVVSTTNDELLASFLPQNKTEGIAIGFSGISKIASTANSDLKISPKGTGKVNIDGPALIKTLPAGTVGEQVVVVDGSNNLKKIAAASVGKTYVTRATTTAAVTSATSGITTTATVQNTGAYWNANQLQGRTVAATTPAAGQILRYDGSQWQPYTTATYSPTLVGNLGTGQTLPANNAHVWTRAQITLPANSKYIITVNMLATSHPNRAPNNSYVWIRSWFSNSSTNSTPTGDKIGGGLVSGNITANSLYTMVNGTVILHNSSNAAKTYYYWAHTDDRFGNPNVFNSFGRITDGENQMFAVPIDN</sequence>
<organism evidence="2 3">
    <name type="scientific">Flavobacterium kingsejongi</name>
    <dbReference type="NCBI Taxonomy" id="1678728"/>
    <lineage>
        <taxon>Bacteria</taxon>
        <taxon>Pseudomonadati</taxon>
        <taxon>Bacteroidota</taxon>
        <taxon>Flavobacteriia</taxon>
        <taxon>Flavobacteriales</taxon>
        <taxon>Flavobacteriaceae</taxon>
        <taxon>Flavobacterium</taxon>
    </lineage>
</organism>
<gene>
    <name evidence="2" type="ORF">FK004_04140</name>
</gene>
<dbReference type="EMBL" id="CP020919">
    <property type="protein sequence ID" value="AWG24481.1"/>
    <property type="molecule type" value="Genomic_DNA"/>
</dbReference>
<reference evidence="2 3" key="1">
    <citation type="submission" date="2017-04" db="EMBL/GenBank/DDBJ databases">
        <title>Complete genome sequence of Flavobacterium kingsejong AJ004.</title>
        <authorList>
            <person name="Lee P.C."/>
        </authorList>
    </citation>
    <scope>NUCLEOTIDE SEQUENCE [LARGE SCALE GENOMIC DNA]</scope>
    <source>
        <strain evidence="2 3">AJ004</strain>
    </source>
</reference>
<protein>
    <submittedName>
        <fullName evidence="2">Uncharacterized protein</fullName>
    </submittedName>
</protein>
<accession>A0A2S1LLC0</accession>
<dbReference type="KEGG" id="fki:FK004_04140"/>
<keyword evidence="1" id="KW-0732">Signal</keyword>
<feature type="chain" id="PRO_5015776009" evidence="1">
    <location>
        <begin position="23"/>
        <end position="1223"/>
    </location>
</feature>
<evidence type="ECO:0000256" key="1">
    <source>
        <dbReference type="SAM" id="SignalP"/>
    </source>
</evidence>
<evidence type="ECO:0000313" key="2">
    <source>
        <dbReference type="EMBL" id="AWG24481.1"/>
    </source>
</evidence>